<evidence type="ECO:0000313" key="8">
    <source>
        <dbReference type="Proteomes" id="UP001054889"/>
    </source>
</evidence>
<dbReference type="InterPro" id="IPR027443">
    <property type="entry name" value="IPNS-like_sf"/>
</dbReference>
<dbReference type="AlphaFoldDB" id="A0AAV5CIH5"/>
<keyword evidence="3 5" id="KW-0560">Oxidoreductase</keyword>
<gene>
    <name evidence="7" type="primary">ga14799</name>
    <name evidence="7" type="ORF">PR202_ga14799</name>
</gene>
<dbReference type="GO" id="GO:0051213">
    <property type="term" value="F:dioxygenase activity"/>
    <property type="evidence" value="ECO:0007669"/>
    <property type="project" value="UniProtKB-ARBA"/>
</dbReference>
<dbReference type="Pfam" id="PF03171">
    <property type="entry name" value="2OG-FeII_Oxy"/>
    <property type="match status" value="1"/>
</dbReference>
<dbReference type="PANTHER" id="PTHR10209">
    <property type="entry name" value="OXIDOREDUCTASE, 2OG-FE II OXYGENASE FAMILY PROTEIN"/>
    <property type="match status" value="1"/>
</dbReference>
<evidence type="ECO:0000256" key="5">
    <source>
        <dbReference type="RuleBase" id="RU003682"/>
    </source>
</evidence>
<dbReference type="InterPro" id="IPR044861">
    <property type="entry name" value="IPNS-like_FE2OG_OXY"/>
</dbReference>
<protein>
    <recommendedName>
        <fullName evidence="6">Fe2OG dioxygenase domain-containing protein</fullName>
    </recommendedName>
</protein>
<reference evidence="7" key="2">
    <citation type="submission" date="2021-12" db="EMBL/GenBank/DDBJ databases">
        <title>Resequencing data analysis of finger millet.</title>
        <authorList>
            <person name="Hatakeyama M."/>
            <person name="Aluri S."/>
            <person name="Balachadran M.T."/>
            <person name="Sivarajan S.R."/>
            <person name="Poveda L."/>
            <person name="Shimizu-Inatsugi R."/>
            <person name="Schlapbach R."/>
            <person name="Sreeman S.M."/>
            <person name="Shimizu K.K."/>
        </authorList>
    </citation>
    <scope>NUCLEOTIDE SEQUENCE</scope>
</reference>
<comment type="similarity">
    <text evidence="1 5">Belongs to the iron/ascorbate-dependent oxidoreductase family.</text>
</comment>
<evidence type="ECO:0000259" key="6">
    <source>
        <dbReference type="PROSITE" id="PS51471"/>
    </source>
</evidence>
<sequence>MAAGNDDDYDAASAVAEFHESRGGVHGLLESGVTTVPLIFLTPPTASPWPPSPAPFAFPVVDLSLPRAHTVELVRAAASSLGVFYPRAARSAFYSPLLSATRHVAYSTIPNPALRPGQPAAHPLLPWRDSLIVQFNDSGGSSSAQPAGDLPQVCRDDLLEYHRFLTGFGKEIMALLSEALGLAAERIDQTLQVQGSPMVCHYYPPCPEPSRVVGAREHTDASLFTVLAEDRVGGLQVWLDDKGGGDGGWVDVPPVAGALLINIGDVLKVISNDDYKSVEHRVVINFSREARVSIALFFRPANCGESDFFGPLPELLTEGRPARYKNLTFPR</sequence>
<dbReference type="SUPFAM" id="SSF51197">
    <property type="entry name" value="Clavaminate synthase-like"/>
    <property type="match status" value="1"/>
</dbReference>
<evidence type="ECO:0000256" key="4">
    <source>
        <dbReference type="ARBA" id="ARBA00023004"/>
    </source>
</evidence>
<dbReference type="PANTHER" id="PTHR10209:SF662">
    <property type="entry name" value="OS01G0536400 PROTEIN"/>
    <property type="match status" value="1"/>
</dbReference>
<keyword evidence="8" id="KW-1185">Reference proteome</keyword>
<evidence type="ECO:0000256" key="3">
    <source>
        <dbReference type="ARBA" id="ARBA00023002"/>
    </source>
</evidence>
<reference evidence="7" key="1">
    <citation type="journal article" date="2018" name="DNA Res.">
        <title>Multiple hybrid de novo genome assembly of finger millet, an orphan allotetraploid crop.</title>
        <authorList>
            <person name="Hatakeyama M."/>
            <person name="Aluri S."/>
            <person name="Balachadran M.T."/>
            <person name="Sivarajan S.R."/>
            <person name="Patrignani A."/>
            <person name="Gruter S."/>
            <person name="Poveda L."/>
            <person name="Shimizu-Inatsugi R."/>
            <person name="Baeten J."/>
            <person name="Francoijs K.J."/>
            <person name="Nataraja K.N."/>
            <person name="Reddy Y.A.N."/>
            <person name="Phadnis S."/>
            <person name="Ravikumar R.L."/>
            <person name="Schlapbach R."/>
            <person name="Sreeman S.M."/>
            <person name="Shimizu K.K."/>
        </authorList>
    </citation>
    <scope>NUCLEOTIDE SEQUENCE</scope>
</reference>
<dbReference type="EMBL" id="BQKI01000007">
    <property type="protein sequence ID" value="GJM97843.1"/>
    <property type="molecule type" value="Genomic_DNA"/>
</dbReference>
<dbReference type="FunFam" id="2.60.120.330:FF:000026">
    <property type="entry name" value="DIBOA-glucoside dioxygenase BX6"/>
    <property type="match status" value="1"/>
</dbReference>
<evidence type="ECO:0000256" key="1">
    <source>
        <dbReference type="ARBA" id="ARBA00008056"/>
    </source>
</evidence>
<evidence type="ECO:0000256" key="2">
    <source>
        <dbReference type="ARBA" id="ARBA00022723"/>
    </source>
</evidence>
<accession>A0AAV5CIH5</accession>
<dbReference type="PROSITE" id="PS51471">
    <property type="entry name" value="FE2OG_OXY"/>
    <property type="match status" value="1"/>
</dbReference>
<dbReference type="Proteomes" id="UP001054889">
    <property type="component" value="Unassembled WGS sequence"/>
</dbReference>
<evidence type="ECO:0000313" key="7">
    <source>
        <dbReference type="EMBL" id="GJM97843.1"/>
    </source>
</evidence>
<dbReference type="Gene3D" id="2.60.120.330">
    <property type="entry name" value="B-lactam Antibiotic, Isopenicillin N Synthase, Chain"/>
    <property type="match status" value="1"/>
</dbReference>
<name>A0AAV5CIH5_ELECO</name>
<comment type="caution">
    <text evidence="7">The sequence shown here is derived from an EMBL/GenBank/DDBJ whole genome shotgun (WGS) entry which is preliminary data.</text>
</comment>
<organism evidence="7 8">
    <name type="scientific">Eleusine coracana subsp. coracana</name>
    <dbReference type="NCBI Taxonomy" id="191504"/>
    <lineage>
        <taxon>Eukaryota</taxon>
        <taxon>Viridiplantae</taxon>
        <taxon>Streptophyta</taxon>
        <taxon>Embryophyta</taxon>
        <taxon>Tracheophyta</taxon>
        <taxon>Spermatophyta</taxon>
        <taxon>Magnoliopsida</taxon>
        <taxon>Liliopsida</taxon>
        <taxon>Poales</taxon>
        <taxon>Poaceae</taxon>
        <taxon>PACMAD clade</taxon>
        <taxon>Chloridoideae</taxon>
        <taxon>Cynodonteae</taxon>
        <taxon>Eleusininae</taxon>
        <taxon>Eleusine</taxon>
    </lineage>
</organism>
<keyword evidence="4 5" id="KW-0408">Iron</keyword>
<proteinExistence type="inferred from homology"/>
<feature type="domain" description="Fe2OG dioxygenase" evidence="6">
    <location>
        <begin position="194"/>
        <end position="300"/>
    </location>
</feature>
<dbReference type="GO" id="GO:0046872">
    <property type="term" value="F:metal ion binding"/>
    <property type="evidence" value="ECO:0007669"/>
    <property type="project" value="UniProtKB-KW"/>
</dbReference>
<keyword evidence="2 5" id="KW-0479">Metal-binding</keyword>
<dbReference type="InterPro" id="IPR005123">
    <property type="entry name" value="Oxoglu/Fe-dep_dioxygenase_dom"/>
</dbReference>